<evidence type="ECO:0000313" key="1">
    <source>
        <dbReference type="EMBL" id="ATA81905.1"/>
    </source>
</evidence>
<proteinExistence type="predicted"/>
<keyword evidence="2" id="KW-1185">Reference proteome</keyword>
<dbReference type="AlphaFoldDB" id="A0A250FCB3"/>
<evidence type="ECO:0008006" key="3">
    <source>
        <dbReference type="Google" id="ProtNLM"/>
    </source>
</evidence>
<evidence type="ECO:0000313" key="2">
    <source>
        <dbReference type="Proteomes" id="UP000217276"/>
    </source>
</evidence>
<name>A0A250FCB3_9FLAO</name>
<dbReference type="KEGG" id="clk:CGC53_05875"/>
<reference evidence="2" key="1">
    <citation type="submission" date="2017-06" db="EMBL/GenBank/DDBJ databases">
        <title>Capnocytophaga spp. assemblies.</title>
        <authorList>
            <person name="Gulvik C.A."/>
        </authorList>
    </citation>
    <scope>NUCLEOTIDE SEQUENCE [LARGE SCALE GENOMIC DNA]</scope>
    <source>
        <strain evidence="2">H6253</strain>
    </source>
</reference>
<gene>
    <name evidence="1" type="ORF">CGC53_05875</name>
</gene>
<organism evidence="1 2">
    <name type="scientific">Capnocytophaga leadbetteri</name>
    <dbReference type="NCBI Taxonomy" id="327575"/>
    <lineage>
        <taxon>Bacteria</taxon>
        <taxon>Pseudomonadati</taxon>
        <taxon>Bacteroidota</taxon>
        <taxon>Flavobacteriia</taxon>
        <taxon>Flavobacteriales</taxon>
        <taxon>Flavobacteriaceae</taxon>
        <taxon>Capnocytophaga</taxon>
    </lineage>
</organism>
<protein>
    <recommendedName>
        <fullName evidence="3">Phage-Barnase-EndoU-ColicinE5/D-RelE like nuclease 2 domain-containing protein</fullName>
    </recommendedName>
</protein>
<dbReference type="Proteomes" id="UP000217276">
    <property type="component" value="Chromosome"/>
</dbReference>
<sequence length="178" mass="21783">MMPLNQTKKYPELLDILSLSEKERTLSLQMIFKRDIEENPDLNFRSKKIRPIKGEEPEMQLLFRHLTTEEIEVSEQGSTYCKRVFEKERSQRLHWIRYHLEEHKKDNIEIFSVKTRDQKKRQDIIRTYIYDKEQKYVIVLDPHRSRRDYYLLTAYHLNKGYGEKQLLKKLKNKLPDIQ</sequence>
<dbReference type="EMBL" id="CP022384">
    <property type="protein sequence ID" value="ATA81905.1"/>
    <property type="molecule type" value="Genomic_DNA"/>
</dbReference>
<accession>A0A250FCB3</accession>